<evidence type="ECO:0000313" key="7">
    <source>
        <dbReference type="Proteomes" id="UP000649604"/>
    </source>
</evidence>
<keyword evidence="4" id="KW-0411">Iron-sulfur</keyword>
<dbReference type="GO" id="GO:0046872">
    <property type="term" value="F:metal ion binding"/>
    <property type="evidence" value="ECO:0007669"/>
    <property type="project" value="UniProtKB-KW"/>
</dbReference>
<proteinExistence type="predicted"/>
<dbReference type="InterPro" id="IPR050157">
    <property type="entry name" value="PSI_iron-sulfur_center"/>
</dbReference>
<dbReference type="PANTHER" id="PTHR24960:SF79">
    <property type="entry name" value="PHOTOSYSTEM I IRON-SULFUR CENTER"/>
    <property type="match status" value="1"/>
</dbReference>
<dbReference type="InterPro" id="IPR017900">
    <property type="entry name" value="4Fe4S_Fe_S_CS"/>
</dbReference>
<dbReference type="InterPro" id="IPR017896">
    <property type="entry name" value="4Fe4S_Fe-S-bd"/>
</dbReference>
<feature type="domain" description="4Fe-4S ferredoxin-type" evidence="5">
    <location>
        <begin position="67"/>
        <end position="96"/>
    </location>
</feature>
<gene>
    <name evidence="6" type="ORF">GF339_08690</name>
</gene>
<evidence type="ECO:0000256" key="2">
    <source>
        <dbReference type="ARBA" id="ARBA00022723"/>
    </source>
</evidence>
<feature type="domain" description="4Fe-4S ferredoxin-type" evidence="5">
    <location>
        <begin position="97"/>
        <end position="121"/>
    </location>
</feature>
<evidence type="ECO:0000256" key="3">
    <source>
        <dbReference type="ARBA" id="ARBA00023004"/>
    </source>
</evidence>
<sequence>RITHGEGKPDDLTRLEELGDYIAASSLCGLGKSAPNPLLSTLRYFRDDYRDHIENKHCPAGVCKSLTRFEIDQEQCTKCGACFRACPVNAISQNGTFRIQQETCIQCGECRAACKFDAIVW</sequence>
<organism evidence="6 7">
    <name type="scientific">candidate division KSB3 bacterium</name>
    <dbReference type="NCBI Taxonomy" id="2044937"/>
    <lineage>
        <taxon>Bacteria</taxon>
        <taxon>candidate division KSB3</taxon>
    </lineage>
</organism>
<keyword evidence="3" id="KW-0408">Iron</keyword>
<dbReference type="PANTHER" id="PTHR24960">
    <property type="entry name" value="PHOTOSYSTEM I IRON-SULFUR CENTER-RELATED"/>
    <property type="match status" value="1"/>
</dbReference>
<dbReference type="Pfam" id="PF10589">
    <property type="entry name" value="NADH_4Fe-4S"/>
    <property type="match status" value="1"/>
</dbReference>
<dbReference type="InterPro" id="IPR037207">
    <property type="entry name" value="Nuop51_4Fe4S-bd_sf"/>
</dbReference>
<dbReference type="Gene3D" id="3.30.70.20">
    <property type="match status" value="2"/>
</dbReference>
<evidence type="ECO:0000259" key="5">
    <source>
        <dbReference type="PROSITE" id="PS51379"/>
    </source>
</evidence>
<comment type="caution">
    <text evidence="6">The sequence shown here is derived from an EMBL/GenBank/DDBJ whole genome shotgun (WGS) entry which is preliminary data.</text>
</comment>
<evidence type="ECO:0000256" key="1">
    <source>
        <dbReference type="ARBA" id="ARBA00022485"/>
    </source>
</evidence>
<dbReference type="PROSITE" id="PS51379">
    <property type="entry name" value="4FE4S_FER_2"/>
    <property type="match status" value="2"/>
</dbReference>
<accession>A0A9D5JUT1</accession>
<dbReference type="Gene3D" id="1.20.1440.230">
    <property type="entry name" value="NADH-ubiquinone oxidoreductase 51kDa subunit, iron-sulphur binding domain"/>
    <property type="match status" value="1"/>
</dbReference>
<dbReference type="Pfam" id="PF00037">
    <property type="entry name" value="Fer4"/>
    <property type="match status" value="2"/>
</dbReference>
<dbReference type="GO" id="GO:0051539">
    <property type="term" value="F:4 iron, 4 sulfur cluster binding"/>
    <property type="evidence" value="ECO:0007669"/>
    <property type="project" value="UniProtKB-KW"/>
</dbReference>
<name>A0A9D5JUT1_9BACT</name>
<dbReference type="PROSITE" id="PS00198">
    <property type="entry name" value="4FE4S_FER_1"/>
    <property type="match status" value="1"/>
</dbReference>
<evidence type="ECO:0000256" key="4">
    <source>
        <dbReference type="ARBA" id="ARBA00023014"/>
    </source>
</evidence>
<evidence type="ECO:0000313" key="6">
    <source>
        <dbReference type="EMBL" id="MBD3324647.1"/>
    </source>
</evidence>
<keyword evidence="2" id="KW-0479">Metal-binding</keyword>
<dbReference type="AlphaFoldDB" id="A0A9D5JUT1"/>
<keyword evidence="1" id="KW-0004">4Fe-4S</keyword>
<protein>
    <submittedName>
        <fullName evidence="6">4Fe-4S dicluster domain-containing protein</fullName>
    </submittedName>
</protein>
<reference evidence="6" key="1">
    <citation type="submission" date="2019-11" db="EMBL/GenBank/DDBJ databases">
        <title>Microbial mats filling the niche in hypersaline microbial mats.</title>
        <authorList>
            <person name="Wong H.L."/>
            <person name="Macleod F.I."/>
            <person name="White R.A. III"/>
            <person name="Burns B.P."/>
        </authorList>
    </citation>
    <scope>NUCLEOTIDE SEQUENCE</scope>
    <source>
        <strain evidence="6">Rbin_158</strain>
    </source>
</reference>
<dbReference type="SUPFAM" id="SSF54862">
    <property type="entry name" value="4Fe-4S ferredoxins"/>
    <property type="match status" value="1"/>
</dbReference>
<dbReference type="Proteomes" id="UP000649604">
    <property type="component" value="Unassembled WGS sequence"/>
</dbReference>
<feature type="non-terminal residue" evidence="6">
    <location>
        <position position="1"/>
    </location>
</feature>
<dbReference type="InterPro" id="IPR019575">
    <property type="entry name" value="Nuop51_4Fe4S-bd"/>
</dbReference>
<dbReference type="EMBL" id="WJJP01000271">
    <property type="protein sequence ID" value="MBD3324647.1"/>
    <property type="molecule type" value="Genomic_DNA"/>
</dbReference>